<organism evidence="1 3">
    <name type="scientific">Collimonas pratensis</name>
    <dbReference type="NCBI Taxonomy" id="279113"/>
    <lineage>
        <taxon>Bacteria</taxon>
        <taxon>Pseudomonadati</taxon>
        <taxon>Pseudomonadota</taxon>
        <taxon>Betaproteobacteria</taxon>
        <taxon>Burkholderiales</taxon>
        <taxon>Oxalobacteraceae</taxon>
        <taxon>Collimonas</taxon>
    </lineage>
</organism>
<evidence type="ECO:0000313" key="1">
    <source>
        <dbReference type="EMBL" id="AMP07720.1"/>
    </source>
</evidence>
<dbReference type="KEGG" id="cpra:CPter91_5437"/>
<dbReference type="AlphaFoldDB" id="A0A127R521"/>
<dbReference type="Proteomes" id="UP000074561">
    <property type="component" value="Chromosome"/>
</dbReference>
<sequence>MGNLLLTGCSLIFDAGFNKLPKLKAENKPLKIKYLQNTIRLQNKNIDINNYRGAADLFCA</sequence>
<protein>
    <submittedName>
        <fullName evidence="1">Uncharacterized protein</fullName>
    </submittedName>
</protein>
<dbReference type="EMBL" id="CP013234">
    <property type="protein sequence ID" value="AMP07720.1"/>
    <property type="molecule type" value="Genomic_DNA"/>
</dbReference>
<name>A0A127R521_9BURK</name>
<evidence type="ECO:0000313" key="3">
    <source>
        <dbReference type="Proteomes" id="UP000074561"/>
    </source>
</evidence>
<dbReference type="OrthoDB" id="8779760at2"/>
<evidence type="ECO:0000313" key="2">
    <source>
        <dbReference type="EMBL" id="AMP17418.1"/>
    </source>
</evidence>
<dbReference type="PATRIC" id="fig|279113.10.peg.5175"/>
<accession>A0A127R521</accession>
<dbReference type="EMBL" id="CP013236">
    <property type="protein sequence ID" value="AMP17418.1"/>
    <property type="molecule type" value="Genomic_DNA"/>
</dbReference>
<dbReference type="RefSeq" id="WP_150119812.1">
    <property type="nucleotide sequence ID" value="NZ_CP013234.1"/>
</dbReference>
<dbReference type="Proteomes" id="UP000074914">
    <property type="component" value="Chromosome"/>
</dbReference>
<proteinExistence type="predicted"/>
<reference evidence="3 4" key="1">
    <citation type="submission" date="2015-11" db="EMBL/GenBank/DDBJ databases">
        <title>Exploring the genomic traits of fungus-feeding bacterial genus Collimonas.</title>
        <authorList>
            <person name="Song C."/>
            <person name="Schmidt R."/>
            <person name="de Jager V."/>
            <person name="Krzyzanowska D."/>
            <person name="Jongedijk E."/>
            <person name="Cankar K."/>
            <person name="Beekwilder J."/>
            <person name="van Veen A."/>
            <person name="de Boer W."/>
            <person name="van Veen J.A."/>
            <person name="Garbeva P."/>
        </authorList>
    </citation>
    <scope>NUCLEOTIDE SEQUENCE [LARGE SCALE GENOMIC DNA]</scope>
    <source>
        <strain evidence="2 4">Ter291</strain>
        <strain evidence="1 3">Ter91</strain>
    </source>
</reference>
<gene>
    <name evidence="2" type="ORF">CPter291_5208</name>
    <name evidence="1" type="ORF">CPter91_5437</name>
</gene>
<evidence type="ECO:0000313" key="4">
    <source>
        <dbReference type="Proteomes" id="UP000074914"/>
    </source>
</evidence>
<keyword evidence="4" id="KW-1185">Reference proteome</keyword>